<keyword evidence="3" id="KW-1185">Reference proteome</keyword>
<gene>
    <name evidence="2" type="ORF">RM539_12375</name>
</gene>
<reference evidence="2 3" key="1">
    <citation type="submission" date="2023-09" db="EMBL/GenBank/DDBJ databases">
        <authorList>
            <person name="Rey-Velasco X."/>
        </authorList>
    </citation>
    <scope>NUCLEOTIDE SEQUENCE [LARGE SCALE GENOMIC DNA]</scope>
    <source>
        <strain evidence="2 3">F117</strain>
    </source>
</reference>
<dbReference type="RefSeq" id="WP_311503714.1">
    <property type="nucleotide sequence ID" value="NZ_JAVRHK010000008.1"/>
</dbReference>
<feature type="chain" id="PRO_5045567590" description="DUF3575 domain-containing protein" evidence="1">
    <location>
        <begin position="20"/>
        <end position="193"/>
    </location>
</feature>
<dbReference type="Proteomes" id="UP001262582">
    <property type="component" value="Unassembled WGS sequence"/>
</dbReference>
<organism evidence="2 3">
    <name type="scientific">Autumnicola musiva</name>
    <dbReference type="NCBI Taxonomy" id="3075589"/>
    <lineage>
        <taxon>Bacteria</taxon>
        <taxon>Pseudomonadati</taxon>
        <taxon>Bacteroidota</taxon>
        <taxon>Flavobacteriia</taxon>
        <taxon>Flavobacteriales</taxon>
        <taxon>Flavobacteriaceae</taxon>
        <taxon>Autumnicola</taxon>
    </lineage>
</organism>
<comment type="caution">
    <text evidence="2">The sequence shown here is derived from an EMBL/GenBank/DDBJ whole genome shotgun (WGS) entry which is preliminary data.</text>
</comment>
<dbReference type="EMBL" id="JAVRHK010000008">
    <property type="protein sequence ID" value="MDT0677373.1"/>
    <property type="molecule type" value="Genomic_DNA"/>
</dbReference>
<evidence type="ECO:0008006" key="4">
    <source>
        <dbReference type="Google" id="ProtNLM"/>
    </source>
</evidence>
<name>A0ABU3D8M9_9FLAO</name>
<proteinExistence type="predicted"/>
<evidence type="ECO:0000313" key="3">
    <source>
        <dbReference type="Proteomes" id="UP001262582"/>
    </source>
</evidence>
<accession>A0ABU3D8M9</accession>
<keyword evidence="1" id="KW-0732">Signal</keyword>
<sequence length="193" mass="21847">MKKFYAFLAFLCLNFSVAAQENEDTGSILEKRDTGQNELSINAFNIVVFGALDLAYERVINENSSWSTELFLLALNRDNGDDGEPFYKDFSATGRYKHFFSSNYARGFYISGFGMISNGEYDEYDYYYDEEGYILDNDENNYTDFAIGFGLGGKFVSSGGFFLDLSTGIGRNLFNEDSPTIVGHFNVNLGFRF</sequence>
<evidence type="ECO:0000256" key="1">
    <source>
        <dbReference type="SAM" id="SignalP"/>
    </source>
</evidence>
<evidence type="ECO:0000313" key="2">
    <source>
        <dbReference type="EMBL" id="MDT0677373.1"/>
    </source>
</evidence>
<protein>
    <recommendedName>
        <fullName evidence="4">DUF3575 domain-containing protein</fullName>
    </recommendedName>
</protein>
<feature type="signal peptide" evidence="1">
    <location>
        <begin position="1"/>
        <end position="19"/>
    </location>
</feature>